<organism evidence="1 2">
    <name type="scientific">Anaerococcus prevotii (strain ATCC 9321 / DSM 20548 / JCM 6508 / NCTC 11806 / PC1)</name>
    <name type="common">Peptostreptococcus prevotii</name>
    <name type="synonym">Peptococcus prevotii</name>
    <dbReference type="NCBI Taxonomy" id="525919"/>
    <lineage>
        <taxon>Bacteria</taxon>
        <taxon>Bacillati</taxon>
        <taxon>Bacillota</taxon>
        <taxon>Tissierellia</taxon>
        <taxon>Tissierellales</taxon>
        <taxon>Peptoniphilaceae</taxon>
        <taxon>Anaerococcus</taxon>
    </lineage>
</organism>
<sequence length="161" mass="18978">MDKFVKLAFDSLRHYLDTGKYLDKYDEEFEDNHNGVIIEIKMGDKRERAGSIYPTRKNIGLDIINETVNLGIFNNALAIKEDDLDDIYIQVLEINKVKPIAKIEDFGVYHGLLLNYNNNPVIVYRNDYESDYQMYEDAKDRANIDEFDVYNLEKFKIVRHI</sequence>
<protein>
    <recommendedName>
        <fullName evidence="3">AMMECR1 domain-containing protein</fullName>
    </recommendedName>
</protein>
<proteinExistence type="predicted"/>
<dbReference type="AlphaFoldDB" id="C7RFS3"/>
<accession>C7RFS3</accession>
<dbReference type="STRING" id="525919.Apre_0283"/>
<dbReference type="HOGENOM" id="CLU_1623731_0_0_9"/>
<dbReference type="OrthoDB" id="159752at2"/>
<dbReference type="RefSeq" id="WP_015777247.1">
    <property type="nucleotide sequence ID" value="NC_013171.1"/>
</dbReference>
<keyword evidence="2" id="KW-1185">Reference proteome</keyword>
<name>C7RFS3_ANAPD</name>
<evidence type="ECO:0000313" key="1">
    <source>
        <dbReference type="EMBL" id="ACV28334.1"/>
    </source>
</evidence>
<dbReference type="eggNOG" id="COG2078">
    <property type="taxonomic scope" value="Bacteria"/>
</dbReference>
<gene>
    <name evidence="1" type="ordered locus">Apre_0283</name>
</gene>
<evidence type="ECO:0008006" key="3">
    <source>
        <dbReference type="Google" id="ProtNLM"/>
    </source>
</evidence>
<dbReference type="EMBL" id="CP001708">
    <property type="protein sequence ID" value="ACV28334.1"/>
    <property type="molecule type" value="Genomic_DNA"/>
</dbReference>
<evidence type="ECO:0000313" key="2">
    <source>
        <dbReference type="Proteomes" id="UP000002294"/>
    </source>
</evidence>
<dbReference type="KEGG" id="apr:Apre_0283"/>
<dbReference type="Proteomes" id="UP000002294">
    <property type="component" value="Chromosome"/>
</dbReference>
<reference evidence="1 2" key="1">
    <citation type="journal article" date="2009" name="Stand. Genomic Sci.">
        <title>Complete genome sequence of Anaerococcus prevotii type strain (PC1).</title>
        <authorList>
            <person name="Labutti K."/>
            <person name="Pukall R."/>
            <person name="Steenblock K."/>
            <person name="Glavina Del Rio T."/>
            <person name="Tice H."/>
            <person name="Copeland A."/>
            <person name="Cheng J.F."/>
            <person name="Lucas S."/>
            <person name="Chen F."/>
            <person name="Nolan M."/>
            <person name="Bruce D."/>
            <person name="Goodwin L."/>
            <person name="Pitluck S."/>
            <person name="Ivanova N."/>
            <person name="Mavromatis K."/>
            <person name="Ovchinnikova G."/>
            <person name="Pati A."/>
            <person name="Chen A."/>
            <person name="Palaniappan K."/>
            <person name="Land M."/>
            <person name="Hauser L."/>
            <person name="Chang Y.J."/>
            <person name="Jeffries C.D."/>
            <person name="Chain P."/>
            <person name="Saunders E."/>
            <person name="Brettin T."/>
            <person name="Detter J.C."/>
            <person name="Han C."/>
            <person name="Goker M."/>
            <person name="Bristow J."/>
            <person name="Eisen J.A."/>
            <person name="Markowitz V."/>
            <person name="Hugenholtz P."/>
            <person name="Kyrpides N.C."/>
            <person name="Klenk H.P."/>
            <person name="Lapidus A."/>
        </authorList>
    </citation>
    <scope>NUCLEOTIDE SEQUENCE [LARGE SCALE GENOMIC DNA]</scope>
    <source>
        <strain evidence="2">ATCC 9321 / DSM 20548 / JCM 6508 / NCTC 11806 / PC1</strain>
    </source>
</reference>